<dbReference type="Pfam" id="PF07510">
    <property type="entry name" value="GmrSD_C"/>
    <property type="match status" value="1"/>
</dbReference>
<organism evidence="4 5">
    <name type="scientific">Corallibacter vietnamensis</name>
    <dbReference type="NCBI Taxonomy" id="904130"/>
    <lineage>
        <taxon>Bacteria</taxon>
        <taxon>Pseudomonadati</taxon>
        <taxon>Bacteroidota</taxon>
        <taxon>Flavobacteriia</taxon>
        <taxon>Flavobacteriales</taxon>
        <taxon>Flavobacteriaceae</taxon>
        <taxon>Corallibacter</taxon>
    </lineage>
</organism>
<feature type="domain" description="GmrSD restriction endonucleases N-terminal" evidence="2">
    <location>
        <begin position="8"/>
        <end position="224"/>
    </location>
</feature>
<dbReference type="PANTHER" id="PTHR35149">
    <property type="entry name" value="SLL5132 PROTEIN"/>
    <property type="match status" value="1"/>
</dbReference>
<evidence type="ECO:0000256" key="1">
    <source>
        <dbReference type="SAM" id="MobiDB-lite"/>
    </source>
</evidence>
<dbReference type="PANTHER" id="PTHR35149:SF1">
    <property type="entry name" value="DUF5655 DOMAIN-CONTAINING PROTEIN"/>
    <property type="match status" value="1"/>
</dbReference>
<dbReference type="InterPro" id="IPR011089">
    <property type="entry name" value="GmrSD_C"/>
</dbReference>
<feature type="compositionally biased region" description="Acidic residues" evidence="1">
    <location>
        <begin position="615"/>
        <end position="630"/>
    </location>
</feature>
<feature type="region of interest" description="Disordered" evidence="1">
    <location>
        <begin position="605"/>
        <end position="630"/>
    </location>
</feature>
<keyword evidence="5" id="KW-1185">Reference proteome</keyword>
<gene>
    <name evidence="4" type="ORF">GCM10022271_07680</name>
</gene>
<dbReference type="Pfam" id="PF03235">
    <property type="entry name" value="GmrSD_N"/>
    <property type="match status" value="1"/>
</dbReference>
<dbReference type="InterPro" id="IPR004919">
    <property type="entry name" value="GmrSD_N"/>
</dbReference>
<evidence type="ECO:0000259" key="3">
    <source>
        <dbReference type="Pfam" id="PF07510"/>
    </source>
</evidence>
<name>A0ABP7GZ46_9FLAO</name>
<dbReference type="RefSeq" id="WP_344727280.1">
    <property type="nucleotide sequence ID" value="NZ_BAABBI010000001.1"/>
</dbReference>
<evidence type="ECO:0000313" key="4">
    <source>
        <dbReference type="EMBL" id="GAA3777900.1"/>
    </source>
</evidence>
<accession>A0ABP7GZ46</accession>
<dbReference type="Proteomes" id="UP001501456">
    <property type="component" value="Unassembled WGS sequence"/>
</dbReference>
<protein>
    <submittedName>
        <fullName evidence="4">DUF262 domain-containing protein</fullName>
    </submittedName>
</protein>
<reference evidence="5" key="1">
    <citation type="journal article" date="2019" name="Int. J. Syst. Evol. Microbiol.">
        <title>The Global Catalogue of Microorganisms (GCM) 10K type strain sequencing project: providing services to taxonomists for standard genome sequencing and annotation.</title>
        <authorList>
            <consortium name="The Broad Institute Genomics Platform"/>
            <consortium name="The Broad Institute Genome Sequencing Center for Infectious Disease"/>
            <person name="Wu L."/>
            <person name="Ma J."/>
        </authorList>
    </citation>
    <scope>NUCLEOTIDE SEQUENCE [LARGE SCALE GENOMIC DNA]</scope>
    <source>
        <strain evidence="5">JCM 17525</strain>
    </source>
</reference>
<evidence type="ECO:0000259" key="2">
    <source>
        <dbReference type="Pfam" id="PF03235"/>
    </source>
</evidence>
<sequence length="630" mass="75102">MELKPISHFYNKRIYVIPDYQRGYSWKTKQIYDLLNDLKHANQLESDHYTGTITIHKQDQDELIGMTKYSMYHLVDGQQRFTTITLILNYLLKKLGSQPDYAEEVKEKTANYIINKGTYLFRYEIDQVSQNYFHSVILEHQSLSSPDENLYTFNLKNAKRDIAEYFKQPHAKDKELEYLMAIENRLMFNEYIVNTTGDIGVVFETMNNRGIGLSDLEIVKNRLLFLATKIKIEAEEHRTKQVVDNINQKWAIILRNLTLPHQTLDENSFLNNHWTIYYGWTKDNQAKDQILNKIFTIEQMVKDPLKMQKDIETYANSLAVTSLHWRFINYPAEKQAFKEVDNNNLRNKIKKAFEKLNRLNNSTVRPLLLSFIGLMSKKPNDLLEIAQLAEVFSFRLFSMNRKRSDTGKADIYRNCSDWHNDYTNDEMIAHAKFYLAWYIDNHGDWDRFEYEINELFDSSKKQGYYSWVGLSYFLYEYEEYLRKNQDSKLSYDFASKKTKSVEHIIPQAYQEFWENEMEAIKDDEKEVKRCLHSLGNLLLITTDKNSSLRNSSYENKQKQYYYGSFSEIEIADNNNEWNPTSVANREVELLKFIKKNWKTEDWFQDKYPNPYYQSQEEDITDEIDDDLTEE</sequence>
<comment type="caution">
    <text evidence="4">The sequence shown here is derived from an EMBL/GenBank/DDBJ whole genome shotgun (WGS) entry which is preliminary data.</text>
</comment>
<evidence type="ECO:0000313" key="5">
    <source>
        <dbReference type="Proteomes" id="UP001501456"/>
    </source>
</evidence>
<feature type="domain" description="GmrSD restriction endonucleases C-terminal" evidence="3">
    <location>
        <begin position="457"/>
        <end position="591"/>
    </location>
</feature>
<dbReference type="EMBL" id="BAABBI010000001">
    <property type="protein sequence ID" value="GAA3777900.1"/>
    <property type="molecule type" value="Genomic_DNA"/>
</dbReference>
<proteinExistence type="predicted"/>